<dbReference type="GO" id="GO:0006935">
    <property type="term" value="P:chemotaxis"/>
    <property type="evidence" value="ECO:0007669"/>
    <property type="project" value="UniProtKB-UniRule"/>
</dbReference>
<dbReference type="PANTHER" id="PTHR35147">
    <property type="entry name" value="CHEMORECEPTOR GLUTAMINE DEAMIDASE CHED-RELATED"/>
    <property type="match status" value="1"/>
</dbReference>
<keyword evidence="1 3" id="KW-0145">Chemotaxis</keyword>
<dbReference type="Gene3D" id="3.30.1330.200">
    <property type="match status" value="1"/>
</dbReference>
<organism evidence="4 5">
    <name type="scientific">Pseudomonas indica</name>
    <dbReference type="NCBI Taxonomy" id="137658"/>
    <lineage>
        <taxon>Bacteria</taxon>
        <taxon>Pseudomonadati</taxon>
        <taxon>Pseudomonadota</taxon>
        <taxon>Gammaproteobacteria</taxon>
        <taxon>Pseudomonadales</taxon>
        <taxon>Pseudomonadaceae</taxon>
        <taxon>Pseudomonas</taxon>
    </lineage>
</organism>
<evidence type="ECO:0000313" key="4">
    <source>
        <dbReference type="EMBL" id="SDL08753.1"/>
    </source>
</evidence>
<evidence type="ECO:0000256" key="2">
    <source>
        <dbReference type="ARBA" id="ARBA00022801"/>
    </source>
</evidence>
<accession>A0A1G9H8K8</accession>
<protein>
    <recommendedName>
        <fullName evidence="3">Probable chemoreceptor glutamine deamidase CheD</fullName>
        <ecNumber evidence="3">3.5.1.44</ecNumber>
    </recommendedName>
</protein>
<proteinExistence type="inferred from homology"/>
<evidence type="ECO:0000256" key="1">
    <source>
        <dbReference type="ARBA" id="ARBA00022500"/>
    </source>
</evidence>
<dbReference type="EMBL" id="FNFD01000014">
    <property type="protein sequence ID" value="SDL08753.1"/>
    <property type="molecule type" value="Genomic_DNA"/>
</dbReference>
<dbReference type="Proteomes" id="UP000198706">
    <property type="component" value="Unassembled WGS sequence"/>
</dbReference>
<dbReference type="GO" id="GO:0050568">
    <property type="term" value="F:protein-glutamine glutaminase activity"/>
    <property type="evidence" value="ECO:0007669"/>
    <property type="project" value="UniProtKB-UniRule"/>
</dbReference>
<dbReference type="InterPro" id="IPR038592">
    <property type="entry name" value="CheD-like_sf"/>
</dbReference>
<reference evidence="4 5" key="1">
    <citation type="submission" date="2016-10" db="EMBL/GenBank/DDBJ databases">
        <authorList>
            <person name="de Groot N.N."/>
        </authorList>
    </citation>
    <scope>NUCLEOTIDE SEQUENCE [LARGE SCALE GENOMIC DNA]</scope>
    <source>
        <strain evidence="4 5">JCM 21544</strain>
    </source>
</reference>
<dbReference type="EC" id="3.5.1.44" evidence="3"/>
<name>A0A1G9H8K8_9PSED</name>
<dbReference type="SUPFAM" id="SSF64438">
    <property type="entry name" value="CNF1/YfiH-like putative cysteine hydrolases"/>
    <property type="match status" value="1"/>
</dbReference>
<dbReference type="STRING" id="137658.SAMN05216186_114129"/>
<dbReference type="HAMAP" id="MF_01440">
    <property type="entry name" value="CheD"/>
    <property type="match status" value="1"/>
</dbReference>
<keyword evidence="5" id="KW-1185">Reference proteome</keyword>
<evidence type="ECO:0000313" key="5">
    <source>
        <dbReference type="Proteomes" id="UP000198706"/>
    </source>
</evidence>
<comment type="similarity">
    <text evidence="3">Belongs to the CheD family.</text>
</comment>
<comment type="function">
    <text evidence="3">Probably deamidates glutamine residues to glutamate on methyl-accepting chemotaxis receptors (MCPs), playing an important role in chemotaxis.</text>
</comment>
<comment type="catalytic activity">
    <reaction evidence="3">
        <text>L-glutaminyl-[protein] + H2O = L-glutamyl-[protein] + NH4(+)</text>
        <dbReference type="Rhea" id="RHEA:16441"/>
        <dbReference type="Rhea" id="RHEA-COMP:10207"/>
        <dbReference type="Rhea" id="RHEA-COMP:10208"/>
        <dbReference type="ChEBI" id="CHEBI:15377"/>
        <dbReference type="ChEBI" id="CHEBI:28938"/>
        <dbReference type="ChEBI" id="CHEBI:29973"/>
        <dbReference type="ChEBI" id="CHEBI:30011"/>
        <dbReference type="EC" id="3.5.1.44"/>
    </reaction>
</comment>
<gene>
    <name evidence="3" type="primary">cheD</name>
    <name evidence="4" type="ORF">SAMN05216186_114129</name>
</gene>
<sequence length="170" mass="18906">MRKPAPLIEVFLQPGELYFGDRHTRIRTVLGSCVSLVCWHPFRQIGGMFHFLLPTRPTMAGGELDGRYADEALELMLREIRTAKARPDEFRIQLFGGGSMFPDVMRGNPGQVGRKNVEAARRLLDAHGLACSGAHVEGVGHRSLIFDLWNGHVSVRHSAPEAGHKADRRA</sequence>
<dbReference type="PANTHER" id="PTHR35147:SF3">
    <property type="entry name" value="CHEMORECEPTOR GLUTAMINE DEAMIDASE CHED 1-RELATED"/>
    <property type="match status" value="1"/>
</dbReference>
<dbReference type="Pfam" id="PF03975">
    <property type="entry name" value="CheD"/>
    <property type="match status" value="1"/>
</dbReference>
<dbReference type="AlphaFoldDB" id="A0A1G9H8K8"/>
<dbReference type="CDD" id="cd16352">
    <property type="entry name" value="CheD"/>
    <property type="match status" value="1"/>
</dbReference>
<dbReference type="InterPro" id="IPR011324">
    <property type="entry name" value="Cytotoxic_necrot_fac-like_cat"/>
</dbReference>
<dbReference type="RefSeq" id="WP_084337889.1">
    <property type="nucleotide sequence ID" value="NZ_FNFD01000014.1"/>
</dbReference>
<dbReference type="InterPro" id="IPR005659">
    <property type="entry name" value="Chemorcpt_Glu_NH3ase_CheD"/>
</dbReference>
<evidence type="ECO:0000256" key="3">
    <source>
        <dbReference type="HAMAP-Rule" id="MF_01440"/>
    </source>
</evidence>
<keyword evidence="2 3" id="KW-0378">Hydrolase</keyword>